<keyword evidence="11" id="KW-1185">Reference proteome</keyword>
<keyword evidence="3" id="KW-0813">Transport</keyword>
<evidence type="ECO:0000256" key="8">
    <source>
        <dbReference type="SAM" id="Phobius"/>
    </source>
</evidence>
<dbReference type="InterPro" id="IPR004626">
    <property type="entry name" value="RarD"/>
</dbReference>
<comment type="similarity">
    <text evidence="2">Belongs to the EamA transporter family.</text>
</comment>
<comment type="subcellular location">
    <subcellularLocation>
        <location evidence="1">Cell membrane</location>
        <topology evidence="1">Multi-pass membrane protein</topology>
    </subcellularLocation>
</comment>
<feature type="transmembrane region" description="Helical" evidence="8">
    <location>
        <begin position="77"/>
        <end position="97"/>
    </location>
</feature>
<gene>
    <name evidence="10" type="primary">rarD</name>
    <name evidence="10" type="ORF">ACFFIZ_05665</name>
</gene>
<dbReference type="RefSeq" id="WP_265505276.1">
    <property type="nucleotide sequence ID" value="NZ_JAOTBE010000001.1"/>
</dbReference>
<dbReference type="InterPro" id="IPR000620">
    <property type="entry name" value="EamA_dom"/>
</dbReference>
<dbReference type="NCBIfam" id="TIGR00688">
    <property type="entry name" value="rarD"/>
    <property type="match status" value="1"/>
</dbReference>
<feature type="transmembrane region" description="Helical" evidence="8">
    <location>
        <begin position="215"/>
        <end position="235"/>
    </location>
</feature>
<evidence type="ECO:0000256" key="1">
    <source>
        <dbReference type="ARBA" id="ARBA00004651"/>
    </source>
</evidence>
<accession>A0ABV6CGF3</accession>
<name>A0ABV6CGF3_9RHOB</name>
<feature type="transmembrane region" description="Helical" evidence="8">
    <location>
        <begin position="156"/>
        <end position="172"/>
    </location>
</feature>
<dbReference type="PANTHER" id="PTHR22911">
    <property type="entry name" value="ACYL-MALONYL CONDENSING ENZYME-RELATED"/>
    <property type="match status" value="1"/>
</dbReference>
<dbReference type="PANTHER" id="PTHR22911:SF137">
    <property type="entry name" value="SOLUTE CARRIER FAMILY 35 MEMBER G2-RELATED"/>
    <property type="match status" value="1"/>
</dbReference>
<evidence type="ECO:0000256" key="4">
    <source>
        <dbReference type="ARBA" id="ARBA00022475"/>
    </source>
</evidence>
<keyword evidence="4" id="KW-1003">Cell membrane</keyword>
<feature type="transmembrane region" description="Helical" evidence="8">
    <location>
        <begin position="272"/>
        <end position="293"/>
    </location>
</feature>
<protein>
    <submittedName>
        <fullName evidence="10">EamA family transporter RarD</fullName>
    </submittedName>
</protein>
<feature type="domain" description="EamA" evidence="9">
    <location>
        <begin position="13"/>
        <end position="149"/>
    </location>
</feature>
<feature type="transmembrane region" description="Helical" evidence="8">
    <location>
        <begin position="14"/>
        <end position="32"/>
    </location>
</feature>
<evidence type="ECO:0000256" key="7">
    <source>
        <dbReference type="ARBA" id="ARBA00023136"/>
    </source>
</evidence>
<evidence type="ECO:0000256" key="5">
    <source>
        <dbReference type="ARBA" id="ARBA00022692"/>
    </source>
</evidence>
<evidence type="ECO:0000313" key="10">
    <source>
        <dbReference type="EMBL" id="MFC0199816.1"/>
    </source>
</evidence>
<keyword evidence="6 8" id="KW-1133">Transmembrane helix</keyword>
<sequence>MSSIPAPQIDSPRGLAYAIAAYLMWGVLPIFMKALAHLPPTEIIAHRIIWSLPIAAAVLVWQGRSDDVLAALRQPRLLAMATLTAMLISANWLIYVWAIANDHALDAALGYYINPLFSVFLGATLLGERLSRGQFAAIALAAAAVIILTVQAGRLPMVALGLTLSWGFYAYCKKSLPLGPNQGFTLEVLLLTPFAVAFLVWQAAQGQSHFLSGGWGQALLLLGAGPVTAIPLLFYANGAKLIRLSTIGILQYIAPTMIFLCAVLLFNEPFGTARMIAFPMIWAALVIYSVTLLRQAGQRRRDRRQLAAQRMQ</sequence>
<comment type="caution">
    <text evidence="10">The sequence shown here is derived from an EMBL/GenBank/DDBJ whole genome shotgun (WGS) entry which is preliminary data.</text>
</comment>
<dbReference type="Proteomes" id="UP001589795">
    <property type="component" value="Unassembled WGS sequence"/>
</dbReference>
<evidence type="ECO:0000256" key="6">
    <source>
        <dbReference type="ARBA" id="ARBA00022989"/>
    </source>
</evidence>
<keyword evidence="7 8" id="KW-0472">Membrane</keyword>
<dbReference type="InterPro" id="IPR037185">
    <property type="entry name" value="EmrE-like"/>
</dbReference>
<feature type="transmembrane region" description="Helical" evidence="8">
    <location>
        <begin position="44"/>
        <end position="61"/>
    </location>
</feature>
<dbReference type="EMBL" id="JBHLWQ010000055">
    <property type="protein sequence ID" value="MFC0199816.1"/>
    <property type="molecule type" value="Genomic_DNA"/>
</dbReference>
<organism evidence="10 11">
    <name type="scientific">Paracoccus rhizosphaerae</name>
    <dbReference type="NCBI Taxonomy" id="1133347"/>
    <lineage>
        <taxon>Bacteria</taxon>
        <taxon>Pseudomonadati</taxon>
        <taxon>Pseudomonadota</taxon>
        <taxon>Alphaproteobacteria</taxon>
        <taxon>Rhodobacterales</taxon>
        <taxon>Paracoccaceae</taxon>
        <taxon>Paracoccus</taxon>
    </lineage>
</organism>
<feature type="transmembrane region" description="Helical" evidence="8">
    <location>
        <begin position="109"/>
        <end position="126"/>
    </location>
</feature>
<feature type="domain" description="EamA" evidence="9">
    <location>
        <begin position="158"/>
        <end position="288"/>
    </location>
</feature>
<evidence type="ECO:0000313" key="11">
    <source>
        <dbReference type="Proteomes" id="UP001589795"/>
    </source>
</evidence>
<reference evidence="10 11" key="1">
    <citation type="submission" date="2024-09" db="EMBL/GenBank/DDBJ databases">
        <authorList>
            <person name="Sun Q."/>
            <person name="Mori K."/>
        </authorList>
    </citation>
    <scope>NUCLEOTIDE SEQUENCE [LARGE SCALE GENOMIC DNA]</scope>
    <source>
        <strain evidence="10 11">CCM 7904</strain>
    </source>
</reference>
<evidence type="ECO:0000256" key="3">
    <source>
        <dbReference type="ARBA" id="ARBA00022448"/>
    </source>
</evidence>
<proteinExistence type="inferred from homology"/>
<keyword evidence="5 8" id="KW-0812">Transmembrane</keyword>
<evidence type="ECO:0000256" key="2">
    <source>
        <dbReference type="ARBA" id="ARBA00007362"/>
    </source>
</evidence>
<feature type="transmembrane region" description="Helical" evidence="8">
    <location>
        <begin position="184"/>
        <end position="203"/>
    </location>
</feature>
<dbReference type="SUPFAM" id="SSF103481">
    <property type="entry name" value="Multidrug resistance efflux transporter EmrE"/>
    <property type="match status" value="2"/>
</dbReference>
<feature type="transmembrane region" description="Helical" evidence="8">
    <location>
        <begin position="247"/>
        <end position="266"/>
    </location>
</feature>
<evidence type="ECO:0000259" key="9">
    <source>
        <dbReference type="Pfam" id="PF00892"/>
    </source>
</evidence>
<dbReference type="Pfam" id="PF00892">
    <property type="entry name" value="EamA"/>
    <property type="match status" value="2"/>
</dbReference>